<evidence type="ECO:0000313" key="2">
    <source>
        <dbReference type="Proteomes" id="UP000199555"/>
    </source>
</evidence>
<dbReference type="OrthoDB" id="8238457at2"/>
<accession>A0A1G9MF79</accession>
<keyword evidence="2" id="KW-1185">Reference proteome</keyword>
<name>A0A1G9MF79_9RHOB</name>
<dbReference type="Proteomes" id="UP000199555">
    <property type="component" value="Unassembled WGS sequence"/>
</dbReference>
<dbReference type="AlphaFoldDB" id="A0A1G9MF79"/>
<proteinExistence type="predicted"/>
<organism evidence="1 2">
    <name type="scientific">Paracoccus chinensis</name>
    <dbReference type="NCBI Taxonomy" id="525640"/>
    <lineage>
        <taxon>Bacteria</taxon>
        <taxon>Pseudomonadati</taxon>
        <taxon>Pseudomonadota</taxon>
        <taxon>Alphaproteobacteria</taxon>
        <taxon>Rhodobacterales</taxon>
        <taxon>Paracoccaceae</taxon>
        <taxon>Paracoccus</taxon>
    </lineage>
</organism>
<dbReference type="EMBL" id="FNGE01000020">
    <property type="protein sequence ID" value="SDL72325.1"/>
    <property type="molecule type" value="Genomic_DNA"/>
</dbReference>
<sequence>MDEVTISADGFTVEAHVLGAAFGLEPASISERLRTGQITSQCETGVDEDAGRWRLTFFHGGRALRLIVDAEGTILSRATFPAHLPQPETDGMPDRQG</sequence>
<dbReference type="Pfam" id="PF20132">
    <property type="entry name" value="DUF6522"/>
    <property type="match status" value="1"/>
</dbReference>
<dbReference type="InterPro" id="IPR045389">
    <property type="entry name" value="DUF6522"/>
</dbReference>
<gene>
    <name evidence="1" type="ORF">SAMN04487971_12014</name>
</gene>
<protein>
    <submittedName>
        <fullName evidence="1">Uncharacterized protein</fullName>
    </submittedName>
</protein>
<evidence type="ECO:0000313" key="1">
    <source>
        <dbReference type="EMBL" id="SDL72325.1"/>
    </source>
</evidence>
<reference evidence="2" key="1">
    <citation type="submission" date="2016-10" db="EMBL/GenBank/DDBJ databases">
        <authorList>
            <person name="Varghese N."/>
            <person name="Submissions S."/>
        </authorList>
    </citation>
    <scope>NUCLEOTIDE SEQUENCE [LARGE SCALE GENOMIC DNA]</scope>
    <source>
        <strain evidence="2">CGMCC 1.7655</strain>
    </source>
</reference>
<dbReference type="STRING" id="525640.SAMN04487971_12014"/>
<dbReference type="RefSeq" id="WP_090757151.1">
    <property type="nucleotide sequence ID" value="NZ_FNGE01000020.1"/>
</dbReference>